<keyword evidence="2" id="KW-1185">Reference proteome</keyword>
<gene>
    <name evidence="1" type="ORF">GCM10009431_29250</name>
</gene>
<accession>A0ABP3V6F1</accession>
<dbReference type="EMBL" id="BAAAGF010000005">
    <property type="protein sequence ID" value="GAA0749536.1"/>
    <property type="molecule type" value="Genomic_DNA"/>
</dbReference>
<sequence length="122" mass="13646">MKTLITTITFLIAFTSFSQIKELQNADETLATTIQSIEVSITIDSVKELESTFNLNDIKSIVDDMSPDENISFEIKCKGKPMSNGKEASATYKITGKAGEKEAFYNNINTIKKLVTDYYNNQ</sequence>
<proteinExistence type="predicted"/>
<protein>
    <submittedName>
        <fullName evidence="1">Uncharacterized protein</fullName>
    </submittedName>
</protein>
<reference evidence="2" key="1">
    <citation type="journal article" date="2019" name="Int. J. Syst. Evol. Microbiol.">
        <title>The Global Catalogue of Microorganisms (GCM) 10K type strain sequencing project: providing services to taxonomists for standard genome sequencing and annotation.</title>
        <authorList>
            <consortium name="The Broad Institute Genomics Platform"/>
            <consortium name="The Broad Institute Genome Sequencing Center for Infectious Disease"/>
            <person name="Wu L."/>
            <person name="Ma J."/>
        </authorList>
    </citation>
    <scope>NUCLEOTIDE SEQUENCE [LARGE SCALE GENOMIC DNA]</scope>
    <source>
        <strain evidence="2">JCM 15976</strain>
    </source>
</reference>
<comment type="caution">
    <text evidence="1">The sequence shown here is derived from an EMBL/GenBank/DDBJ whole genome shotgun (WGS) entry which is preliminary data.</text>
</comment>
<organism evidence="1 2">
    <name type="scientific">Gaetbulibacter jejuensis</name>
    <dbReference type="NCBI Taxonomy" id="584607"/>
    <lineage>
        <taxon>Bacteria</taxon>
        <taxon>Pseudomonadati</taxon>
        <taxon>Bacteroidota</taxon>
        <taxon>Flavobacteriia</taxon>
        <taxon>Flavobacteriales</taxon>
        <taxon>Flavobacteriaceae</taxon>
        <taxon>Gaetbulibacter</taxon>
    </lineage>
</organism>
<evidence type="ECO:0000313" key="2">
    <source>
        <dbReference type="Proteomes" id="UP001500736"/>
    </source>
</evidence>
<name>A0ABP3V6F1_9FLAO</name>
<dbReference type="RefSeq" id="WP_343799474.1">
    <property type="nucleotide sequence ID" value="NZ_BAAAGF010000005.1"/>
</dbReference>
<evidence type="ECO:0000313" key="1">
    <source>
        <dbReference type="EMBL" id="GAA0749536.1"/>
    </source>
</evidence>
<dbReference type="Proteomes" id="UP001500736">
    <property type="component" value="Unassembled WGS sequence"/>
</dbReference>